<dbReference type="EMBL" id="CP018477">
    <property type="protein sequence ID" value="ASV74968.1"/>
    <property type="molecule type" value="Genomic_DNA"/>
</dbReference>
<dbReference type="RefSeq" id="WP_095415156.1">
    <property type="nucleotide sequence ID" value="NZ_CP018477.1"/>
</dbReference>
<dbReference type="AlphaFoldDB" id="A0A286RG79"/>
<evidence type="ECO:0000256" key="3">
    <source>
        <dbReference type="ARBA" id="ARBA00022679"/>
    </source>
</evidence>
<accession>A0A286RG79</accession>
<comment type="similarity">
    <text evidence="1">Belongs to the glycosyltransferase 2 family.</text>
</comment>
<evidence type="ECO:0000313" key="5">
    <source>
        <dbReference type="EMBL" id="ASV74968.1"/>
    </source>
</evidence>
<evidence type="ECO:0000256" key="1">
    <source>
        <dbReference type="ARBA" id="ARBA00006739"/>
    </source>
</evidence>
<sequence length="334" mass="37347">MDEITVIVAAHQGDPWLKCCLESLEVVSSADSKIMIVDNGGNEKLLELVNATEDLSTIATPWTMPFSEANNFALINGGMDSEYICFLNQDTVSREDWLSACLDVMKQDEHIGAVIPLIENYDGTAWDEAFLTCSRADPALNARVREGLKVSVDDLPAFIEVPEITAAAMVVRTEALKKAGPFDPIYGSYYEDYDLCRRISSAGYKVGICTRARVGHFGGSATTNRQAFLRRARWIARNRIIYAARWKWKSRIGGFLKYISWEMPRNAARAALGRSAIPFRAFLRAHLDLVSILPRLLSAHRDKLAWSCYLRDIGWLAVVEQRSVQTSQTSSATR</sequence>
<evidence type="ECO:0000259" key="4">
    <source>
        <dbReference type="Pfam" id="PF13632"/>
    </source>
</evidence>
<keyword evidence="3 5" id="KW-0808">Transferase</keyword>
<keyword evidence="6" id="KW-1185">Reference proteome</keyword>
<name>A0A286RG79_9BACT</name>
<dbReference type="InterPro" id="IPR029044">
    <property type="entry name" value="Nucleotide-diphossugar_trans"/>
</dbReference>
<dbReference type="InterPro" id="IPR001173">
    <property type="entry name" value="Glyco_trans_2-like"/>
</dbReference>
<keyword evidence="2" id="KW-0328">Glycosyltransferase</keyword>
<dbReference type="Gene3D" id="3.90.550.10">
    <property type="entry name" value="Spore Coat Polysaccharide Biosynthesis Protein SpsA, Chain A"/>
    <property type="match status" value="1"/>
</dbReference>
<dbReference type="OrthoDB" id="9771846at2"/>
<protein>
    <submittedName>
        <fullName evidence="5">Glycosyl transferase</fullName>
    </submittedName>
</protein>
<dbReference type="Pfam" id="PF13632">
    <property type="entry name" value="Glyco_trans_2_3"/>
    <property type="match status" value="1"/>
</dbReference>
<reference evidence="5 6" key="1">
    <citation type="journal article" name="Front. Microbiol.">
        <title>Sugar Metabolism of the First Thermophilic Planctomycete Thermogutta terrifontis: Comparative Genomic and Transcriptomic Approaches.</title>
        <authorList>
            <person name="Elcheninov A.G."/>
            <person name="Menzel P."/>
            <person name="Gudbergsdottir S.R."/>
            <person name="Slesarev A.I."/>
            <person name="Kadnikov V.V."/>
            <person name="Krogh A."/>
            <person name="Bonch-Osmolovskaya E.A."/>
            <person name="Peng X."/>
            <person name="Kublanov I.V."/>
        </authorList>
    </citation>
    <scope>NUCLEOTIDE SEQUENCE [LARGE SCALE GENOMIC DNA]</scope>
    <source>
        <strain evidence="5 6">R1</strain>
    </source>
</reference>
<proteinExistence type="inferred from homology"/>
<evidence type="ECO:0000313" key="6">
    <source>
        <dbReference type="Proteomes" id="UP000215086"/>
    </source>
</evidence>
<dbReference type="GO" id="GO:0016757">
    <property type="term" value="F:glycosyltransferase activity"/>
    <property type="evidence" value="ECO:0007669"/>
    <property type="project" value="UniProtKB-KW"/>
</dbReference>
<gene>
    <name evidence="5" type="ORF">THTE_2366</name>
</gene>
<organism evidence="5 6">
    <name type="scientific">Thermogutta terrifontis</name>
    <dbReference type="NCBI Taxonomy" id="1331910"/>
    <lineage>
        <taxon>Bacteria</taxon>
        <taxon>Pseudomonadati</taxon>
        <taxon>Planctomycetota</taxon>
        <taxon>Planctomycetia</taxon>
        <taxon>Pirellulales</taxon>
        <taxon>Thermoguttaceae</taxon>
        <taxon>Thermogutta</taxon>
    </lineage>
</organism>
<dbReference type="PANTHER" id="PTHR43179:SF12">
    <property type="entry name" value="GALACTOFURANOSYLTRANSFERASE GLFT2"/>
    <property type="match status" value="1"/>
</dbReference>
<dbReference type="PANTHER" id="PTHR43179">
    <property type="entry name" value="RHAMNOSYLTRANSFERASE WBBL"/>
    <property type="match status" value="1"/>
</dbReference>
<dbReference type="SUPFAM" id="SSF53448">
    <property type="entry name" value="Nucleotide-diphospho-sugar transferases"/>
    <property type="match status" value="1"/>
</dbReference>
<feature type="domain" description="Glycosyltransferase 2-like" evidence="4">
    <location>
        <begin position="83"/>
        <end position="246"/>
    </location>
</feature>
<dbReference type="Proteomes" id="UP000215086">
    <property type="component" value="Chromosome"/>
</dbReference>
<evidence type="ECO:0000256" key="2">
    <source>
        <dbReference type="ARBA" id="ARBA00022676"/>
    </source>
</evidence>
<dbReference type="KEGG" id="ttf:THTE_2366"/>